<proteinExistence type="predicted"/>
<dbReference type="RefSeq" id="WP_153414453.1">
    <property type="nucleotide sequence ID" value="NZ_WEGK01000014.1"/>
</dbReference>
<feature type="compositionally biased region" description="Basic and acidic residues" evidence="1">
    <location>
        <begin position="187"/>
        <end position="196"/>
    </location>
</feature>
<name>A0A7K0DAH4_9NOCA</name>
<feature type="region of interest" description="Disordered" evidence="1">
    <location>
        <begin position="316"/>
        <end position="341"/>
    </location>
</feature>
<feature type="region of interest" description="Disordered" evidence="1">
    <location>
        <begin position="396"/>
        <end position="418"/>
    </location>
</feature>
<protein>
    <submittedName>
        <fullName evidence="2">Uncharacterized protein</fullName>
    </submittedName>
</protein>
<feature type="compositionally biased region" description="Polar residues" evidence="1">
    <location>
        <begin position="331"/>
        <end position="341"/>
    </location>
</feature>
<organism evidence="2 3">
    <name type="scientific">Nocardia macrotermitis</name>
    <dbReference type="NCBI Taxonomy" id="2585198"/>
    <lineage>
        <taxon>Bacteria</taxon>
        <taxon>Bacillati</taxon>
        <taxon>Actinomycetota</taxon>
        <taxon>Actinomycetes</taxon>
        <taxon>Mycobacteriales</taxon>
        <taxon>Nocardiaceae</taxon>
        <taxon>Nocardia</taxon>
    </lineage>
</organism>
<reference evidence="2 3" key="1">
    <citation type="submission" date="2019-10" db="EMBL/GenBank/DDBJ databases">
        <title>Nocardia macrotermitis sp. nov. and Nocardia aurantia sp. nov., isolated from the gut of fungus growing-termite Macrotermes natalensis.</title>
        <authorList>
            <person name="Benndorf R."/>
            <person name="Schwitalla J."/>
            <person name="Martin K."/>
            <person name="De Beer W."/>
            <person name="Kaster A.-K."/>
            <person name="Vollmers J."/>
            <person name="Poulsen M."/>
            <person name="Beemelmanns C."/>
        </authorList>
    </citation>
    <scope>NUCLEOTIDE SEQUENCE [LARGE SCALE GENOMIC DNA]</scope>
    <source>
        <strain evidence="2 3">RB20</strain>
    </source>
</reference>
<feature type="compositionally biased region" description="Low complexity" evidence="1">
    <location>
        <begin position="276"/>
        <end position="289"/>
    </location>
</feature>
<dbReference type="AlphaFoldDB" id="A0A7K0DAH4"/>
<dbReference type="OrthoDB" id="4570403at2"/>
<dbReference type="EMBL" id="WEGK01000014">
    <property type="protein sequence ID" value="MQY22678.1"/>
    <property type="molecule type" value="Genomic_DNA"/>
</dbReference>
<gene>
    <name evidence="2" type="ORF">NRB20_58000</name>
</gene>
<accession>A0A7K0DAH4</accession>
<keyword evidence="3" id="KW-1185">Reference proteome</keyword>
<feature type="compositionally biased region" description="Low complexity" evidence="1">
    <location>
        <begin position="197"/>
        <end position="212"/>
    </location>
</feature>
<sequence length="436" mass="47653">MSGQTQRTGKSVIFSDEGTHSGSGEMDEVARSWPQLMSLLTQLMRHLHTATSDGSMKLSRRQWKEMITEARSLHEKFVRENAVSRSWYTARVRDYQREASAVAARARHGATPEQTARDAGYLAGVRAGIEHTVHQTALTSEQRGQVIQSLDAVDADPMNPVSDNIFRELDANAAIGARYVAADSEQRAAKHSERLDATAAPTARPQTATQHTAEADRFAHEATRRIHDLSEQLDALERRIATASQTATAATDVSENSDPQRERQEAHAPTNGQRSGTAGNATRANAEAAQAQVKREAKANAALFVKLYEFGQRAAEEEAQENERQARPTAHATSHAQSNNSGLRVVIVPDAEQAAAPTPQEHRAAAYAEQMRGLIAEDTGHGQHRDRPRAEQTVQIIEPDHSPRHTPAATATATAEQHSVTDHLMNEYAAEMEAEA</sequence>
<dbReference type="Proteomes" id="UP000438448">
    <property type="component" value="Unassembled WGS sequence"/>
</dbReference>
<feature type="region of interest" description="Disordered" evidence="1">
    <location>
        <begin position="187"/>
        <end position="213"/>
    </location>
</feature>
<evidence type="ECO:0000256" key="1">
    <source>
        <dbReference type="SAM" id="MobiDB-lite"/>
    </source>
</evidence>
<feature type="region of interest" description="Disordered" evidence="1">
    <location>
        <begin position="244"/>
        <end position="289"/>
    </location>
</feature>
<feature type="region of interest" description="Disordered" evidence="1">
    <location>
        <begin position="1"/>
        <end position="27"/>
    </location>
</feature>
<evidence type="ECO:0000313" key="3">
    <source>
        <dbReference type="Proteomes" id="UP000438448"/>
    </source>
</evidence>
<evidence type="ECO:0000313" key="2">
    <source>
        <dbReference type="EMBL" id="MQY22678.1"/>
    </source>
</evidence>
<comment type="caution">
    <text evidence="2">The sequence shown here is derived from an EMBL/GenBank/DDBJ whole genome shotgun (WGS) entry which is preliminary data.</text>
</comment>